<feature type="domain" description="Metallo-beta-lactamase" evidence="2">
    <location>
        <begin position="13"/>
        <end position="248"/>
    </location>
</feature>
<dbReference type="Pfam" id="PF00753">
    <property type="entry name" value="Lactamase_B"/>
    <property type="match status" value="1"/>
</dbReference>
<organism evidence="4 5">
    <name type="scientific">Thermanaerosceptrum fracticalcis</name>
    <dbReference type="NCBI Taxonomy" id="1712410"/>
    <lineage>
        <taxon>Bacteria</taxon>
        <taxon>Bacillati</taxon>
        <taxon>Bacillota</taxon>
        <taxon>Clostridia</taxon>
        <taxon>Eubacteriales</taxon>
        <taxon>Peptococcaceae</taxon>
        <taxon>Thermanaerosceptrum</taxon>
    </lineage>
</organism>
<dbReference type="SMART" id="SM01027">
    <property type="entry name" value="Beta-Casp"/>
    <property type="match status" value="1"/>
</dbReference>
<protein>
    <submittedName>
        <fullName evidence="4">MBL fold metallo-hydrolase</fullName>
    </submittedName>
</protein>
<dbReference type="InterPro" id="IPR050698">
    <property type="entry name" value="MBL"/>
</dbReference>
<dbReference type="PANTHER" id="PTHR11203">
    <property type="entry name" value="CLEAVAGE AND POLYADENYLATION SPECIFICITY FACTOR FAMILY MEMBER"/>
    <property type="match status" value="1"/>
</dbReference>
<dbReference type="CDD" id="cd16295">
    <property type="entry name" value="TTHA0252-CPSF-like_MBL-fold"/>
    <property type="match status" value="1"/>
</dbReference>
<dbReference type="AlphaFoldDB" id="A0A7G6E161"/>
<keyword evidence="5" id="KW-1185">Reference proteome</keyword>
<dbReference type="GO" id="GO:0016787">
    <property type="term" value="F:hydrolase activity"/>
    <property type="evidence" value="ECO:0007669"/>
    <property type="project" value="UniProtKB-KW"/>
</dbReference>
<dbReference type="InterPro" id="IPR036866">
    <property type="entry name" value="RibonucZ/Hydroxyglut_hydro"/>
</dbReference>
<dbReference type="Pfam" id="PF07521">
    <property type="entry name" value="RMMBL"/>
    <property type="match status" value="1"/>
</dbReference>
<evidence type="ECO:0000313" key="5">
    <source>
        <dbReference type="Proteomes" id="UP000515847"/>
    </source>
</evidence>
<sequence length="532" mass="60153">MYIQFYGAAGTVTGSCFLITTKNERFLVDCGMFQGSKELKENNYKDFPFNPSEIDFVVLTHAHIDHSGLIPKLYKKGFQGLVHTTKATRELCAVVLPDSGHIQEMEVERKNRKFLRMGYSLIEPIYTVKDAETCLQNFKGYHYEEMIEITPNVKVRFQDAGHILGSALIEVYLTEDGISKKIVFSGDIGNINQPIVDDPTVIREADIIVMESTYGNRYHLEAEDRLEILTRVVKNTMKKGGNLIIPAFAVERTQDLIYHLMELKDKGVLPELNIYIDSPMAVEATEVFTRNPQFFDEEALAIFQKKGGQNLFTGEGIHYVRTAEESMQLNKIKSGAVIISASGMAEAGRIKHHLKHNLWRPECTVLFVGYQAEGTLGRRILDGEKKVKIHGEEVAVKADIVRIDGFSAHADQKGLVEWLKGFQKTPDKVFLVHGEEDALNTLQRVILSETGIRAEIPHYGARYDIASDTMANEDTNIFKAIPATTSQELLHAFNTIKRRIEELAKMPEKDTRLLQRLLAQVHEVEREINKAV</sequence>
<dbReference type="Gene3D" id="3.40.50.10890">
    <property type="match status" value="1"/>
</dbReference>
<dbReference type="SMART" id="SM00849">
    <property type="entry name" value="Lactamase_B"/>
    <property type="match status" value="1"/>
</dbReference>
<dbReference type="OrthoDB" id="9803916at2"/>
<dbReference type="InterPro" id="IPR022712">
    <property type="entry name" value="Beta_Casp"/>
</dbReference>
<evidence type="ECO:0000259" key="2">
    <source>
        <dbReference type="SMART" id="SM00849"/>
    </source>
</evidence>
<dbReference type="EMBL" id="CP045798">
    <property type="protein sequence ID" value="QNB45815.1"/>
    <property type="molecule type" value="Genomic_DNA"/>
</dbReference>
<dbReference type="KEGG" id="tfr:BR63_05510"/>
<accession>A0A7G6E161</accession>
<gene>
    <name evidence="4" type="ORF">BR63_05510</name>
</gene>
<dbReference type="Proteomes" id="UP000515847">
    <property type="component" value="Chromosome"/>
</dbReference>
<dbReference type="PANTHER" id="PTHR11203:SF37">
    <property type="entry name" value="INTEGRATOR COMPLEX SUBUNIT 11"/>
    <property type="match status" value="1"/>
</dbReference>
<name>A0A7G6E161_THEFR</name>
<dbReference type="GO" id="GO:0004521">
    <property type="term" value="F:RNA endonuclease activity"/>
    <property type="evidence" value="ECO:0007669"/>
    <property type="project" value="TreeGrafter"/>
</dbReference>
<evidence type="ECO:0000256" key="1">
    <source>
        <dbReference type="ARBA" id="ARBA00022801"/>
    </source>
</evidence>
<dbReference type="InterPro" id="IPR011108">
    <property type="entry name" value="RMMBL"/>
</dbReference>
<dbReference type="Gene3D" id="3.60.15.10">
    <property type="entry name" value="Ribonuclease Z/Hydroxyacylglutathione hydrolase-like"/>
    <property type="match status" value="1"/>
</dbReference>
<dbReference type="Pfam" id="PF10996">
    <property type="entry name" value="Beta-Casp"/>
    <property type="match status" value="1"/>
</dbReference>
<evidence type="ECO:0000259" key="3">
    <source>
        <dbReference type="SMART" id="SM01027"/>
    </source>
</evidence>
<keyword evidence="1 4" id="KW-0378">Hydrolase</keyword>
<dbReference type="InterPro" id="IPR001279">
    <property type="entry name" value="Metallo-B-lactamas"/>
</dbReference>
<dbReference type="RefSeq" id="WP_034424188.1">
    <property type="nucleotide sequence ID" value="NZ_CP045798.1"/>
</dbReference>
<reference evidence="4 5" key="1">
    <citation type="journal article" date="2019" name="Front. Microbiol.">
        <title>Thermoanaerosceptrum fracticalcis gen. nov. sp. nov., a Novel Fumarate-Fermenting Microorganism From a Deep Fractured Carbonate Aquifer of the US Great Basin.</title>
        <authorList>
            <person name="Hamilton-Brehm S.D."/>
            <person name="Stewart L.E."/>
            <person name="Zavarin M."/>
            <person name="Caldwell M."/>
            <person name="Lawson P.A."/>
            <person name="Onstott T.C."/>
            <person name="Grzymski J."/>
            <person name="Neveux I."/>
            <person name="Lollar B.S."/>
            <person name="Russell C.E."/>
            <person name="Moser D.P."/>
        </authorList>
    </citation>
    <scope>NUCLEOTIDE SEQUENCE [LARGE SCALE GENOMIC DNA]</scope>
    <source>
        <strain evidence="4 5">DRI-13</strain>
    </source>
</reference>
<feature type="domain" description="Beta-Casp" evidence="3">
    <location>
        <begin position="253"/>
        <end position="380"/>
    </location>
</feature>
<evidence type="ECO:0000313" key="4">
    <source>
        <dbReference type="EMBL" id="QNB45815.1"/>
    </source>
</evidence>
<proteinExistence type="predicted"/>
<dbReference type="SUPFAM" id="SSF56281">
    <property type="entry name" value="Metallo-hydrolase/oxidoreductase"/>
    <property type="match status" value="1"/>
</dbReference>